<dbReference type="InterPro" id="IPR036259">
    <property type="entry name" value="MFS_trans_sf"/>
</dbReference>
<keyword evidence="4 6" id="KW-1133">Transmembrane helix</keyword>
<dbReference type="Proteomes" id="UP001303373">
    <property type="component" value="Chromosome 4"/>
</dbReference>
<accession>A0AAQ3R9B7</accession>
<name>A0AAQ3R9B7_9PEZI</name>
<evidence type="ECO:0000313" key="9">
    <source>
        <dbReference type="Proteomes" id="UP001303373"/>
    </source>
</evidence>
<feature type="transmembrane region" description="Helical" evidence="6">
    <location>
        <begin position="170"/>
        <end position="190"/>
    </location>
</feature>
<feature type="transmembrane region" description="Helical" evidence="6">
    <location>
        <begin position="202"/>
        <end position="221"/>
    </location>
</feature>
<feature type="transmembrane region" description="Helical" evidence="6">
    <location>
        <begin position="347"/>
        <end position="365"/>
    </location>
</feature>
<dbReference type="PANTHER" id="PTHR23502:SF68">
    <property type="entry name" value="MULTIDRUG TRANSPORTER, PUTATIVE (AFU_ORTHOLOGUE AFUA_3G01120)-RELATED"/>
    <property type="match status" value="1"/>
</dbReference>
<evidence type="ECO:0000256" key="4">
    <source>
        <dbReference type="ARBA" id="ARBA00022989"/>
    </source>
</evidence>
<organism evidence="8 9">
    <name type="scientific">Acrodontium crateriforme</name>
    <dbReference type="NCBI Taxonomy" id="150365"/>
    <lineage>
        <taxon>Eukaryota</taxon>
        <taxon>Fungi</taxon>
        <taxon>Dikarya</taxon>
        <taxon>Ascomycota</taxon>
        <taxon>Pezizomycotina</taxon>
        <taxon>Dothideomycetes</taxon>
        <taxon>Dothideomycetidae</taxon>
        <taxon>Mycosphaerellales</taxon>
        <taxon>Teratosphaeriaceae</taxon>
        <taxon>Acrodontium</taxon>
    </lineage>
</organism>
<proteinExistence type="inferred from homology"/>
<keyword evidence="9" id="KW-1185">Reference proteome</keyword>
<feature type="transmembrane region" description="Helical" evidence="6">
    <location>
        <begin position="259"/>
        <end position="286"/>
    </location>
</feature>
<dbReference type="GO" id="GO:0016020">
    <property type="term" value="C:membrane"/>
    <property type="evidence" value="ECO:0007669"/>
    <property type="project" value="UniProtKB-SubCell"/>
</dbReference>
<comment type="subcellular location">
    <subcellularLocation>
        <location evidence="1">Membrane</location>
        <topology evidence="1">Multi-pass membrane protein</topology>
    </subcellularLocation>
</comment>
<gene>
    <name evidence="8" type="ORF">R9X50_00276200</name>
</gene>
<feature type="transmembrane region" description="Helical" evidence="6">
    <location>
        <begin position="437"/>
        <end position="460"/>
    </location>
</feature>
<feature type="transmembrane region" description="Helical" evidence="6">
    <location>
        <begin position="403"/>
        <end position="425"/>
    </location>
</feature>
<dbReference type="CDD" id="cd17323">
    <property type="entry name" value="MFS_Tpo1_MDR_like"/>
    <property type="match status" value="1"/>
</dbReference>
<feature type="transmembrane region" description="Helical" evidence="6">
    <location>
        <begin position="371"/>
        <end position="391"/>
    </location>
</feature>
<evidence type="ECO:0000256" key="3">
    <source>
        <dbReference type="ARBA" id="ARBA00022692"/>
    </source>
</evidence>
<dbReference type="Gene3D" id="1.20.1250.20">
    <property type="entry name" value="MFS general substrate transporter like domains"/>
    <property type="match status" value="1"/>
</dbReference>
<dbReference type="InterPro" id="IPR011701">
    <property type="entry name" value="MFS"/>
</dbReference>
<keyword evidence="5 6" id="KW-0472">Membrane</keyword>
<feature type="transmembrane region" description="Helical" evidence="6">
    <location>
        <begin position="113"/>
        <end position="132"/>
    </location>
</feature>
<keyword evidence="3 6" id="KW-0812">Transmembrane</keyword>
<reference evidence="8 9" key="1">
    <citation type="submission" date="2023-11" db="EMBL/GenBank/DDBJ databases">
        <title>An acidophilic fungus is an integral part of prey digestion in a carnivorous sundew plant.</title>
        <authorList>
            <person name="Tsai I.J."/>
        </authorList>
    </citation>
    <scope>NUCLEOTIDE SEQUENCE [LARGE SCALE GENOMIC DNA]</scope>
    <source>
        <strain evidence="8">169a</strain>
    </source>
</reference>
<dbReference type="Pfam" id="PF07690">
    <property type="entry name" value="MFS_1"/>
    <property type="match status" value="1"/>
</dbReference>
<dbReference type="EMBL" id="CP138583">
    <property type="protein sequence ID" value="WPG99939.1"/>
    <property type="molecule type" value="Genomic_DNA"/>
</dbReference>
<feature type="transmembrane region" description="Helical" evidence="6">
    <location>
        <begin position="138"/>
        <end position="163"/>
    </location>
</feature>
<dbReference type="InterPro" id="IPR020846">
    <property type="entry name" value="MFS_dom"/>
</dbReference>
<evidence type="ECO:0000259" key="7">
    <source>
        <dbReference type="PROSITE" id="PS50850"/>
    </source>
</evidence>
<dbReference type="SUPFAM" id="SSF103473">
    <property type="entry name" value="MFS general substrate transporter"/>
    <property type="match status" value="1"/>
</dbReference>
<dbReference type="AlphaFoldDB" id="A0AAQ3R9B7"/>
<dbReference type="PANTHER" id="PTHR23502">
    <property type="entry name" value="MAJOR FACILITATOR SUPERFAMILY"/>
    <property type="match status" value="1"/>
</dbReference>
<protein>
    <recommendedName>
        <fullName evidence="7">Major facilitator superfamily (MFS) profile domain-containing protein</fullName>
    </recommendedName>
</protein>
<dbReference type="GO" id="GO:0022857">
    <property type="term" value="F:transmembrane transporter activity"/>
    <property type="evidence" value="ECO:0007669"/>
    <property type="project" value="InterPro"/>
</dbReference>
<feature type="transmembrane region" description="Helical" evidence="6">
    <location>
        <begin position="43"/>
        <end position="62"/>
    </location>
</feature>
<evidence type="ECO:0000256" key="2">
    <source>
        <dbReference type="ARBA" id="ARBA00008335"/>
    </source>
</evidence>
<evidence type="ECO:0000313" key="8">
    <source>
        <dbReference type="EMBL" id="WPG99939.1"/>
    </source>
</evidence>
<comment type="similarity">
    <text evidence="2">Belongs to the major facilitator superfamily.</text>
</comment>
<dbReference type="PROSITE" id="PS50850">
    <property type="entry name" value="MFS"/>
    <property type="match status" value="1"/>
</dbReference>
<feature type="transmembrane region" description="Helical" evidence="6">
    <location>
        <begin position="306"/>
        <end position="326"/>
    </location>
</feature>
<feature type="domain" description="Major facilitator superfamily (MFS) profile" evidence="7">
    <location>
        <begin position="45"/>
        <end position="467"/>
    </location>
</feature>
<evidence type="ECO:0000256" key="6">
    <source>
        <dbReference type="SAM" id="Phobius"/>
    </source>
</evidence>
<evidence type="ECO:0000256" key="1">
    <source>
        <dbReference type="ARBA" id="ARBA00004141"/>
    </source>
</evidence>
<evidence type="ECO:0000256" key="5">
    <source>
        <dbReference type="ARBA" id="ARBA00023136"/>
    </source>
</evidence>
<sequence length="474" mass="50932">MQLPAVKETAQINPEEEPTSIDPLEAFHRSHVSPRNWPGRRKWTAISVLAAMTFVTCLAPAIFAPAISQTMHDFHQDPGSKLASIVIAIYVLGWASGPLIVSPMSELYGRLWVYHVCNVLFVAFSAGCAASTSPSMLVTFRFLAGCSASAVLNIGGGTVADLFTSDTRGLAMTIWTIGALLGPISGPVLGGFLARSHGWRSTLWLTTVAGAITTVLFFIVMRETYAPILLQRQLNIDPKMSQKAHFKSRTFTAAIRRPFCMLVFSPVVLSSSVYIALVFGYQYVLITTLPGILRDRDGFSTATTGLGYLGLGSGMLISLAVFGLSSDRLMQTMAKNSSRGARPEHRLLPLLVATPLVPAGIFLYGWSAQLYAPWIATLIGTALLGAGLNATLMSLQTYLIDAFSLHAASVMAASTILRSLCGALLPLAAPGLFEELGLGWGCSVLGFIAIIFIPLPVILIRYGRDLRSKYPVDS</sequence>
<feature type="transmembrane region" description="Helical" evidence="6">
    <location>
        <begin position="82"/>
        <end position="101"/>
    </location>
</feature>